<accession>A0ABN8X3Q6</accession>
<keyword evidence="7" id="KW-1185">Reference proteome</keyword>
<dbReference type="InterPro" id="IPR051354">
    <property type="entry name" value="Transposase_27_IS1"/>
</dbReference>
<protein>
    <submittedName>
        <fullName evidence="6">Insertion element IS1 protein InsB</fullName>
    </submittedName>
</protein>
<sequence>MRIAFAPHTRQIVAYALGDRTEATARQLWDRVPAGCREAEVYTDGWEPYAAVIPVNQRQPRRKSAGRTVHVERWNNTLLQRLARYTRKTLGFSQSIQMHEASIRLFLHRYDLHYILLSLITTGFVTSLWFVTSLSSSCL</sequence>
<evidence type="ECO:0000256" key="4">
    <source>
        <dbReference type="ARBA" id="ARBA00023172"/>
    </source>
</evidence>
<feature type="transmembrane region" description="Helical" evidence="5">
    <location>
        <begin position="112"/>
        <end position="131"/>
    </location>
</feature>
<keyword evidence="5" id="KW-1133">Transmembrane helix</keyword>
<dbReference type="InterPro" id="IPR005063">
    <property type="entry name" value="Transposase_27"/>
</dbReference>
<keyword evidence="5" id="KW-0812">Transmembrane</keyword>
<proteinExistence type="inferred from homology"/>
<evidence type="ECO:0000256" key="2">
    <source>
        <dbReference type="ARBA" id="ARBA00008841"/>
    </source>
</evidence>
<dbReference type="EMBL" id="OX458333">
    <property type="protein sequence ID" value="CAI8854130.1"/>
    <property type="molecule type" value="Genomic_DNA"/>
</dbReference>
<name>A0ABN8X3Q6_9GAMM</name>
<keyword evidence="3" id="KW-0815">Transposition</keyword>
<evidence type="ECO:0000313" key="6">
    <source>
        <dbReference type="EMBL" id="CAI8854130.1"/>
    </source>
</evidence>
<comment type="similarity">
    <text evidence="2">Belongs to the transposase 27 family.</text>
</comment>
<evidence type="ECO:0000256" key="1">
    <source>
        <dbReference type="ARBA" id="ARBA00004091"/>
    </source>
</evidence>
<dbReference type="Pfam" id="PF03400">
    <property type="entry name" value="DDE_Tnp_IS1"/>
    <property type="match status" value="1"/>
</dbReference>
<keyword evidence="4" id="KW-0233">DNA recombination</keyword>
<dbReference type="Proteomes" id="UP001162030">
    <property type="component" value="Chromosome"/>
</dbReference>
<dbReference type="PANTHER" id="PTHR33293:SF1">
    <property type="entry name" value="INSERTION ELEMENT IS1 1 PROTEIN INSB-RELATED"/>
    <property type="match status" value="1"/>
</dbReference>
<keyword evidence="5" id="KW-0472">Membrane</keyword>
<evidence type="ECO:0000256" key="3">
    <source>
        <dbReference type="ARBA" id="ARBA00022578"/>
    </source>
</evidence>
<evidence type="ECO:0000256" key="5">
    <source>
        <dbReference type="SAM" id="Phobius"/>
    </source>
</evidence>
<gene>
    <name evidence="6" type="ORF">MSZNOR_2567</name>
</gene>
<organism evidence="6 7">
    <name type="scientific">Methylocaldum szegediense</name>
    <dbReference type="NCBI Taxonomy" id="73780"/>
    <lineage>
        <taxon>Bacteria</taxon>
        <taxon>Pseudomonadati</taxon>
        <taxon>Pseudomonadota</taxon>
        <taxon>Gammaproteobacteria</taxon>
        <taxon>Methylococcales</taxon>
        <taxon>Methylococcaceae</taxon>
        <taxon>Methylocaldum</taxon>
    </lineage>
</organism>
<comment type="function">
    <text evidence="1">Absolutely required for transposition of IS1.</text>
</comment>
<dbReference type="PANTHER" id="PTHR33293">
    <property type="entry name" value="INSERTION ELEMENT IS1 1 PROTEIN INSB-RELATED"/>
    <property type="match status" value="1"/>
</dbReference>
<reference evidence="6 7" key="1">
    <citation type="submission" date="2023-03" db="EMBL/GenBank/DDBJ databases">
        <authorList>
            <person name="Pearce D."/>
        </authorList>
    </citation>
    <scope>NUCLEOTIDE SEQUENCE [LARGE SCALE GENOMIC DNA]</scope>
    <source>
        <strain evidence="6">Msz</strain>
    </source>
</reference>
<evidence type="ECO:0000313" key="7">
    <source>
        <dbReference type="Proteomes" id="UP001162030"/>
    </source>
</evidence>